<protein>
    <submittedName>
        <fullName evidence="1">Uncharacterized protein</fullName>
    </submittedName>
</protein>
<evidence type="ECO:0000313" key="2">
    <source>
        <dbReference type="Proteomes" id="UP001140949"/>
    </source>
</evidence>
<proteinExistence type="predicted"/>
<evidence type="ECO:0000313" key="1">
    <source>
        <dbReference type="EMBL" id="KAJ6835912.1"/>
    </source>
</evidence>
<organism evidence="1 2">
    <name type="scientific">Iris pallida</name>
    <name type="common">Sweet iris</name>
    <dbReference type="NCBI Taxonomy" id="29817"/>
    <lineage>
        <taxon>Eukaryota</taxon>
        <taxon>Viridiplantae</taxon>
        <taxon>Streptophyta</taxon>
        <taxon>Embryophyta</taxon>
        <taxon>Tracheophyta</taxon>
        <taxon>Spermatophyta</taxon>
        <taxon>Magnoliopsida</taxon>
        <taxon>Liliopsida</taxon>
        <taxon>Asparagales</taxon>
        <taxon>Iridaceae</taxon>
        <taxon>Iridoideae</taxon>
        <taxon>Irideae</taxon>
        <taxon>Iris</taxon>
    </lineage>
</organism>
<name>A0AAX6H528_IRIPA</name>
<keyword evidence="2" id="KW-1185">Reference proteome</keyword>
<comment type="caution">
    <text evidence="1">The sequence shown here is derived from an EMBL/GenBank/DDBJ whole genome shotgun (WGS) entry which is preliminary data.</text>
</comment>
<accession>A0AAX6H528</accession>
<dbReference type="EMBL" id="JANAVB010012800">
    <property type="protein sequence ID" value="KAJ6835912.1"/>
    <property type="molecule type" value="Genomic_DNA"/>
</dbReference>
<reference evidence="1" key="1">
    <citation type="journal article" date="2023" name="GigaByte">
        <title>Genome assembly of the bearded iris, Iris pallida Lam.</title>
        <authorList>
            <person name="Bruccoleri R.E."/>
            <person name="Oakeley E.J."/>
            <person name="Faust A.M.E."/>
            <person name="Altorfer M."/>
            <person name="Dessus-Babus S."/>
            <person name="Burckhardt D."/>
            <person name="Oertli M."/>
            <person name="Naumann U."/>
            <person name="Petersen F."/>
            <person name="Wong J."/>
        </authorList>
    </citation>
    <scope>NUCLEOTIDE SEQUENCE</scope>
    <source>
        <strain evidence="1">GSM-AAB239-AS_SAM_17_03QT</strain>
    </source>
</reference>
<reference evidence="1" key="2">
    <citation type="submission" date="2023-04" db="EMBL/GenBank/DDBJ databases">
        <authorList>
            <person name="Bruccoleri R.E."/>
            <person name="Oakeley E.J."/>
            <person name="Faust A.-M."/>
            <person name="Dessus-Babus S."/>
            <person name="Altorfer M."/>
            <person name="Burckhardt D."/>
            <person name="Oertli M."/>
            <person name="Naumann U."/>
            <person name="Petersen F."/>
            <person name="Wong J."/>
        </authorList>
    </citation>
    <scope>NUCLEOTIDE SEQUENCE</scope>
    <source>
        <strain evidence="1">GSM-AAB239-AS_SAM_17_03QT</strain>
        <tissue evidence="1">Leaf</tissue>
    </source>
</reference>
<dbReference type="Proteomes" id="UP001140949">
    <property type="component" value="Unassembled WGS sequence"/>
</dbReference>
<dbReference type="AlphaFoldDB" id="A0AAX6H528"/>
<gene>
    <name evidence="1" type="ORF">M6B38_329560</name>
</gene>
<sequence>MDPTPRVKQGCDHRLWLGIQTPGRKTGEEDRCSSDQIITPAARLILTEGGGMAN</sequence>